<feature type="binding site" evidence="4">
    <location>
        <begin position="14"/>
        <end position="19"/>
    </location>
    <ligand>
        <name>substrate</name>
    </ligand>
</feature>
<evidence type="ECO:0000256" key="3">
    <source>
        <dbReference type="PIRSR" id="PIRSR617939-1"/>
    </source>
</evidence>
<dbReference type="Gene3D" id="3.10.490.10">
    <property type="entry name" value="Gamma-glutamyl cyclotransferase-like"/>
    <property type="match status" value="1"/>
</dbReference>
<dbReference type="EC" id="4.3.2.9" evidence="1"/>
<keyword evidence="2" id="KW-0456">Lyase</keyword>
<dbReference type="InterPro" id="IPR017939">
    <property type="entry name" value="G-Glutamylcylcotransferase"/>
</dbReference>
<reference evidence="5 6" key="1">
    <citation type="submission" date="2020-01" db="EMBL/GenBank/DDBJ databases">
        <authorList>
            <consortium name="DOE Joint Genome Institute"/>
            <person name="Haridas S."/>
            <person name="Albert R."/>
            <person name="Binder M."/>
            <person name="Bloem J."/>
            <person name="Labutti K."/>
            <person name="Salamov A."/>
            <person name="Andreopoulos B."/>
            <person name="Baker S.E."/>
            <person name="Barry K."/>
            <person name="Bills G."/>
            <person name="Bluhm B.H."/>
            <person name="Cannon C."/>
            <person name="Castanera R."/>
            <person name="Culley D.E."/>
            <person name="Daum C."/>
            <person name="Ezra D."/>
            <person name="Gonzalez J.B."/>
            <person name="Henrissat B."/>
            <person name="Kuo A."/>
            <person name="Liang C."/>
            <person name="Lipzen A."/>
            <person name="Lutzoni F."/>
            <person name="Magnuson J."/>
            <person name="Mondo S."/>
            <person name="Nolan M."/>
            <person name="Ohm R."/>
            <person name="Pangilinan J."/>
            <person name="Park H.-J.H."/>
            <person name="Ramirez L."/>
            <person name="Alfaro M."/>
            <person name="Sun H."/>
            <person name="Tritt A."/>
            <person name="Yoshinaga Y."/>
            <person name="Zwiers L.-H.L."/>
            <person name="Turgeon B.G."/>
            <person name="Goodwin S.B."/>
            <person name="Spatafora J.W."/>
            <person name="Crous P.W."/>
            <person name="Grigoriev I.V."/>
        </authorList>
    </citation>
    <scope>NUCLEOTIDE SEQUENCE [LARGE SCALE GENOMIC DNA]</scope>
    <source>
        <strain evidence="5 6">CBS 611.86</strain>
    </source>
</reference>
<dbReference type="CDD" id="cd06661">
    <property type="entry name" value="GGCT_like"/>
    <property type="match status" value="1"/>
</dbReference>
<organism evidence="5 6">
    <name type="scientific">Massariosphaeria phaeospora</name>
    <dbReference type="NCBI Taxonomy" id="100035"/>
    <lineage>
        <taxon>Eukaryota</taxon>
        <taxon>Fungi</taxon>
        <taxon>Dikarya</taxon>
        <taxon>Ascomycota</taxon>
        <taxon>Pezizomycotina</taxon>
        <taxon>Dothideomycetes</taxon>
        <taxon>Pleosporomycetidae</taxon>
        <taxon>Pleosporales</taxon>
        <taxon>Pleosporales incertae sedis</taxon>
        <taxon>Massariosphaeria</taxon>
    </lineage>
</organism>
<dbReference type="PANTHER" id="PTHR12935">
    <property type="entry name" value="GAMMA-GLUTAMYLCYCLOTRANSFERASE"/>
    <property type="match status" value="1"/>
</dbReference>
<feature type="binding site" evidence="4">
    <location>
        <position position="139"/>
    </location>
    <ligand>
        <name>substrate</name>
    </ligand>
</feature>
<evidence type="ECO:0000313" key="5">
    <source>
        <dbReference type="EMBL" id="KAF2877968.1"/>
    </source>
</evidence>
<dbReference type="AlphaFoldDB" id="A0A7C8IFA3"/>
<dbReference type="Proteomes" id="UP000481861">
    <property type="component" value="Unassembled WGS sequence"/>
</dbReference>
<evidence type="ECO:0000256" key="1">
    <source>
        <dbReference type="ARBA" id="ARBA00012346"/>
    </source>
</evidence>
<dbReference type="Pfam" id="PF13772">
    <property type="entry name" value="AIG2_2"/>
    <property type="match status" value="1"/>
</dbReference>
<comment type="caution">
    <text evidence="5">The sequence shown here is derived from an EMBL/GenBank/DDBJ whole genome shotgun (WGS) entry which is preliminary data.</text>
</comment>
<evidence type="ECO:0000256" key="4">
    <source>
        <dbReference type="PIRSR" id="PIRSR617939-2"/>
    </source>
</evidence>
<dbReference type="GO" id="GO:0003839">
    <property type="term" value="F:gamma-glutamylcyclotransferase activity"/>
    <property type="evidence" value="ECO:0007669"/>
    <property type="project" value="UniProtKB-EC"/>
</dbReference>
<evidence type="ECO:0000313" key="6">
    <source>
        <dbReference type="Proteomes" id="UP000481861"/>
    </source>
</evidence>
<protein>
    <recommendedName>
        <fullName evidence="1">gamma-glutamylcyclotransferase</fullName>
        <ecNumber evidence="1">4.3.2.9</ecNumber>
    </recommendedName>
</protein>
<dbReference type="EMBL" id="JAADJZ010000001">
    <property type="protein sequence ID" value="KAF2877968.1"/>
    <property type="molecule type" value="Genomic_DNA"/>
</dbReference>
<dbReference type="PANTHER" id="PTHR12935:SF0">
    <property type="entry name" value="GAMMA-GLUTAMYLCYCLOTRANSFERASE"/>
    <property type="match status" value="1"/>
</dbReference>
<keyword evidence="6" id="KW-1185">Reference proteome</keyword>
<gene>
    <name evidence="5" type="ORF">BDV95DRAFT_480528</name>
</gene>
<dbReference type="InterPro" id="IPR013024">
    <property type="entry name" value="GGCT-like"/>
</dbReference>
<sequence>MEIPEQAASTPRWYFAYGSNLSLSVLTGKRGVAPQQSRVVRLPGYSLCFNVLFLPYSEPAMAGLQARVQHDRCQPVFGVAYLLSEADFLKVLVTEGAGVAYRMVETAAEDVAGKTLRVYTLIARHESPFAGGRYPSRRYLDLLLKGAIESKLPIEYQETLVQLPAFRPSNSTRWRVGQWTFQLVWHKISMWVQHGTRRFSNEQGEVPGWFLTIFDILLWLMWFHHDYIQAPVFGRGDGGTSTEQL</sequence>
<evidence type="ECO:0000256" key="2">
    <source>
        <dbReference type="ARBA" id="ARBA00023239"/>
    </source>
</evidence>
<proteinExistence type="predicted"/>
<feature type="active site" description="Proton acceptor" evidence="3">
    <location>
        <position position="95"/>
    </location>
</feature>
<name>A0A7C8IFA3_9PLEO</name>
<dbReference type="OrthoDB" id="2017317at2759"/>
<accession>A0A7C8IFA3</accession>